<sequence>MCASKTTSSTLASIYDIGIIFVSYKTLSGTMASICDYM</sequence>
<dbReference type="Proteomes" id="UP000032142">
    <property type="component" value="Unassembled WGS sequence"/>
</dbReference>
<comment type="caution">
    <text evidence="1">The sequence shown here is derived from an EMBL/GenBank/DDBJ whole genome shotgun (WGS) entry which is preliminary data.</text>
</comment>
<organism evidence="1 2">
    <name type="scientific">Gossypium arboreum</name>
    <name type="common">Tree cotton</name>
    <name type="synonym">Gossypium nanking</name>
    <dbReference type="NCBI Taxonomy" id="29729"/>
    <lineage>
        <taxon>Eukaryota</taxon>
        <taxon>Viridiplantae</taxon>
        <taxon>Streptophyta</taxon>
        <taxon>Embryophyta</taxon>
        <taxon>Tracheophyta</taxon>
        <taxon>Spermatophyta</taxon>
        <taxon>Magnoliopsida</taxon>
        <taxon>eudicotyledons</taxon>
        <taxon>Gunneridae</taxon>
        <taxon>Pentapetalae</taxon>
        <taxon>rosids</taxon>
        <taxon>malvids</taxon>
        <taxon>Malvales</taxon>
        <taxon>Malvaceae</taxon>
        <taxon>Malvoideae</taxon>
        <taxon>Gossypium</taxon>
    </lineage>
</organism>
<name>A0A0B0M7E5_GOSAR</name>
<proteinExistence type="predicted"/>
<dbReference type="EMBL" id="JRRC01023268">
    <property type="protein sequence ID" value="KHF97977.1"/>
    <property type="molecule type" value="Genomic_DNA"/>
</dbReference>
<protein>
    <submittedName>
        <fullName evidence="1">Uncharacterized protein</fullName>
    </submittedName>
</protein>
<reference evidence="2" key="1">
    <citation type="submission" date="2014-09" db="EMBL/GenBank/DDBJ databases">
        <authorList>
            <person name="Mudge J."/>
            <person name="Ramaraj T."/>
            <person name="Lindquist I.E."/>
            <person name="Bharti A.K."/>
            <person name="Sundararajan A."/>
            <person name="Cameron C.T."/>
            <person name="Woodward J.E."/>
            <person name="May G.D."/>
            <person name="Brubaker C."/>
            <person name="Broadhvest J."/>
            <person name="Wilkins T.A."/>
        </authorList>
    </citation>
    <scope>NUCLEOTIDE SEQUENCE</scope>
    <source>
        <strain evidence="2">cv. AKA8401</strain>
    </source>
</reference>
<evidence type="ECO:0000313" key="1">
    <source>
        <dbReference type="EMBL" id="KHF97977.1"/>
    </source>
</evidence>
<evidence type="ECO:0000313" key="2">
    <source>
        <dbReference type="Proteomes" id="UP000032142"/>
    </source>
</evidence>
<keyword evidence="2" id="KW-1185">Reference proteome</keyword>
<gene>
    <name evidence="1" type="ORF">F383_37246</name>
</gene>
<accession>A0A0B0M7E5</accession>
<dbReference type="AlphaFoldDB" id="A0A0B0M7E5"/>